<dbReference type="SUPFAM" id="SSF48695">
    <property type="entry name" value="Multiheme cytochromes"/>
    <property type="match status" value="1"/>
</dbReference>
<dbReference type="SUPFAM" id="SSF47175">
    <property type="entry name" value="Cytochromes"/>
    <property type="match status" value="1"/>
</dbReference>
<dbReference type="GO" id="GO:0009055">
    <property type="term" value="F:electron transfer activity"/>
    <property type="evidence" value="ECO:0007669"/>
    <property type="project" value="InterPro"/>
</dbReference>
<name>A0A4P6PBJ0_9GAMM</name>
<reference evidence="1 2" key="1">
    <citation type="submission" date="2018-12" db="EMBL/GenBank/DDBJ databases">
        <title>Complete genome of Litorilituus sediminis.</title>
        <authorList>
            <person name="Liu A."/>
            <person name="Rong J."/>
        </authorList>
    </citation>
    <scope>NUCLEOTIDE SEQUENCE [LARGE SCALE GENOMIC DNA]</scope>
    <source>
        <strain evidence="1 2">JCM 17549</strain>
    </source>
</reference>
<gene>
    <name evidence="1" type="ORF">EMK97_15395</name>
</gene>
<sequence length="286" mass="32575">MRWFYFVILQLIILSLVAAGVYFHQDKVTLVKTPPKELAKWYKPENKRHEWLHNMFKLRREMQAVEHYANVQNDKNLLAWIGQLSEHYGKIADMVPQWQSKLNIPAMTALANAGLAQDYNGVLTQLSQIQETCDTCHNDYQAITALMYRTPDFSNITLGDNNTLFKTHMNTLTKQVNQVKIFSQDGYTEAALSSLSQLEGNMNILGEACVDCHKRDRREYPDETMQATMASLKTAISSGSAKEQGRHLGTLAVLACARCHGTHRIVFGAKEKLTQEVDFKELIKHN</sequence>
<dbReference type="OrthoDB" id="6224794at2"/>
<evidence type="ECO:0000313" key="1">
    <source>
        <dbReference type="EMBL" id="QBG37007.1"/>
    </source>
</evidence>
<organism evidence="1 2">
    <name type="scientific">Litorilituus sediminis</name>
    <dbReference type="NCBI Taxonomy" id="718192"/>
    <lineage>
        <taxon>Bacteria</taxon>
        <taxon>Pseudomonadati</taxon>
        <taxon>Pseudomonadota</taxon>
        <taxon>Gammaproteobacteria</taxon>
        <taxon>Alteromonadales</taxon>
        <taxon>Colwelliaceae</taxon>
        <taxon>Litorilituus</taxon>
    </lineage>
</organism>
<dbReference type="InterPro" id="IPR010980">
    <property type="entry name" value="Cyt_c/b562"/>
</dbReference>
<proteinExistence type="predicted"/>
<dbReference type="PROSITE" id="PS51009">
    <property type="entry name" value="CYTCII"/>
    <property type="match status" value="1"/>
</dbReference>
<dbReference type="InterPro" id="IPR036280">
    <property type="entry name" value="Multihaem_cyt_sf"/>
</dbReference>
<evidence type="ECO:0000313" key="2">
    <source>
        <dbReference type="Proteomes" id="UP000290244"/>
    </source>
</evidence>
<dbReference type="RefSeq" id="WP_130603676.1">
    <property type="nucleotide sequence ID" value="NZ_CP034759.1"/>
</dbReference>
<dbReference type="GO" id="GO:0020037">
    <property type="term" value="F:heme binding"/>
    <property type="evidence" value="ECO:0007669"/>
    <property type="project" value="InterPro"/>
</dbReference>
<dbReference type="GO" id="GO:0005506">
    <property type="term" value="F:iron ion binding"/>
    <property type="evidence" value="ECO:0007669"/>
    <property type="project" value="InterPro"/>
</dbReference>
<dbReference type="GO" id="GO:0022900">
    <property type="term" value="P:electron transport chain"/>
    <property type="evidence" value="ECO:0007669"/>
    <property type="project" value="InterPro"/>
</dbReference>
<protein>
    <submittedName>
        <fullName evidence="1">Uncharacterized protein</fullName>
    </submittedName>
</protein>
<dbReference type="InterPro" id="IPR002321">
    <property type="entry name" value="Cyt_c_II"/>
</dbReference>
<dbReference type="Proteomes" id="UP000290244">
    <property type="component" value="Chromosome"/>
</dbReference>
<accession>A0A4P6PBJ0</accession>
<dbReference type="KEGG" id="lsd:EMK97_15395"/>
<keyword evidence="2" id="KW-1185">Reference proteome</keyword>
<dbReference type="AlphaFoldDB" id="A0A4P6PBJ0"/>
<dbReference type="EMBL" id="CP034759">
    <property type="protein sequence ID" value="QBG37007.1"/>
    <property type="molecule type" value="Genomic_DNA"/>
</dbReference>